<name>A0AAU7K9F3_9SPHI</name>
<dbReference type="Pfam" id="PF24346">
    <property type="entry name" value="DUF7507"/>
    <property type="match status" value="7"/>
</dbReference>
<dbReference type="Gene3D" id="2.60.40.10">
    <property type="entry name" value="Immunoglobulins"/>
    <property type="match status" value="2"/>
</dbReference>
<feature type="domain" description="DUF7507" evidence="5">
    <location>
        <begin position="5719"/>
        <end position="5816"/>
    </location>
</feature>
<feature type="compositionally biased region" description="Low complexity" evidence="1">
    <location>
        <begin position="5821"/>
        <end position="5831"/>
    </location>
</feature>
<protein>
    <submittedName>
        <fullName evidence="6">PKD-like domain-containing protein</fullName>
    </submittedName>
</protein>
<gene>
    <name evidence="6" type="ORF">ABEG20_06060</name>
</gene>
<dbReference type="CDD" id="cd11304">
    <property type="entry name" value="Cadherin_repeat"/>
    <property type="match status" value="4"/>
</dbReference>
<proteinExistence type="predicted"/>
<dbReference type="InterPro" id="IPR055354">
    <property type="entry name" value="DUF7507"/>
</dbReference>
<dbReference type="InterPro" id="IPR045828">
    <property type="entry name" value="PKD_Bacteroidetes"/>
</dbReference>
<feature type="domain" description="Ig-like" evidence="3">
    <location>
        <begin position="1365"/>
        <end position="1436"/>
    </location>
</feature>
<feature type="domain" description="Ig-like" evidence="3">
    <location>
        <begin position="1441"/>
        <end position="1512"/>
    </location>
</feature>
<feature type="domain" description="DUF7507" evidence="5">
    <location>
        <begin position="5598"/>
        <end position="5696"/>
    </location>
</feature>
<feature type="region of interest" description="Disordered" evidence="1">
    <location>
        <begin position="5803"/>
        <end position="5831"/>
    </location>
</feature>
<dbReference type="Gene3D" id="2.60.40.740">
    <property type="match status" value="1"/>
</dbReference>
<feature type="domain" description="PKD-like" evidence="4">
    <location>
        <begin position="973"/>
        <end position="1040"/>
    </location>
</feature>
<dbReference type="InterPro" id="IPR013783">
    <property type="entry name" value="Ig-like_fold"/>
</dbReference>
<dbReference type="InterPro" id="IPR006626">
    <property type="entry name" value="PbH1"/>
</dbReference>
<feature type="domain" description="Ig-like" evidence="3">
    <location>
        <begin position="1213"/>
        <end position="1284"/>
    </location>
</feature>
<reference evidence="6" key="1">
    <citation type="submission" date="2024-05" db="EMBL/GenBank/DDBJ databases">
        <authorList>
            <person name="Kim S."/>
            <person name="Heo J."/>
            <person name="Choi H."/>
            <person name="Choi Y."/>
            <person name="Kwon S.-W."/>
            <person name="Kim Y."/>
        </authorList>
    </citation>
    <scope>NUCLEOTIDE SEQUENCE</scope>
    <source>
        <strain evidence="6">KACC 23697</strain>
    </source>
</reference>
<dbReference type="PANTHER" id="PTHR34819:SF3">
    <property type="entry name" value="CELL SURFACE PROTEIN"/>
    <property type="match status" value="1"/>
</dbReference>
<dbReference type="Pfam" id="PF01345">
    <property type="entry name" value="DUF11"/>
    <property type="match status" value="5"/>
</dbReference>
<feature type="domain" description="DUF7507" evidence="5">
    <location>
        <begin position="1737"/>
        <end position="1832"/>
    </location>
</feature>
<feature type="domain" description="DUF11" evidence="2">
    <location>
        <begin position="562"/>
        <end position="683"/>
    </location>
</feature>
<evidence type="ECO:0000259" key="4">
    <source>
        <dbReference type="Pfam" id="PF19406"/>
    </source>
</evidence>
<feature type="domain" description="DUF11" evidence="2">
    <location>
        <begin position="6082"/>
        <end position="6177"/>
    </location>
</feature>
<dbReference type="Pfam" id="PF19081">
    <property type="entry name" value="Ig_7"/>
    <property type="match status" value="5"/>
</dbReference>
<dbReference type="InterPro" id="IPR044023">
    <property type="entry name" value="Ig_7"/>
</dbReference>
<dbReference type="EMBL" id="CP157485">
    <property type="protein sequence ID" value="XBO49166.1"/>
    <property type="molecule type" value="Genomic_DNA"/>
</dbReference>
<feature type="domain" description="Ig-like" evidence="3">
    <location>
        <begin position="1289"/>
        <end position="1360"/>
    </location>
</feature>
<dbReference type="PANTHER" id="PTHR34819">
    <property type="entry name" value="LARGE CYSTEINE-RICH PERIPLASMIC PROTEIN OMCB"/>
    <property type="match status" value="1"/>
</dbReference>
<evidence type="ECO:0000259" key="2">
    <source>
        <dbReference type="Pfam" id="PF01345"/>
    </source>
</evidence>
<dbReference type="InterPro" id="IPR001434">
    <property type="entry name" value="OmcB-like_DUF11"/>
</dbReference>
<dbReference type="Pfam" id="PF13585">
    <property type="entry name" value="CHU_C"/>
    <property type="match status" value="1"/>
</dbReference>
<feature type="domain" description="PKD-like" evidence="4">
    <location>
        <begin position="1548"/>
        <end position="1614"/>
    </location>
</feature>
<feature type="domain" description="DUF7507" evidence="5">
    <location>
        <begin position="5488"/>
        <end position="5579"/>
    </location>
</feature>
<dbReference type="NCBIfam" id="TIGR04131">
    <property type="entry name" value="Bac_Flav_CTERM"/>
    <property type="match status" value="1"/>
</dbReference>
<dbReference type="Gene3D" id="2.60.40.1170">
    <property type="entry name" value="Mu homology domain, subdomain B"/>
    <property type="match status" value="1"/>
</dbReference>
<feature type="domain" description="Ig-like" evidence="3">
    <location>
        <begin position="1137"/>
        <end position="1208"/>
    </location>
</feature>
<evidence type="ECO:0000259" key="5">
    <source>
        <dbReference type="Pfam" id="PF24346"/>
    </source>
</evidence>
<evidence type="ECO:0000259" key="3">
    <source>
        <dbReference type="Pfam" id="PF19081"/>
    </source>
</evidence>
<sequence length="6538" mass="662391">MNKLIQLISSSYLKENYFKLIIFSLFWMFSASSVSAQTYKKHYIAPAPWQYFTVANELIVSTVSTTPISVTVKKSDGTLITTLNNVVAGTPAKYRFSGAVTSFPYFNLNTNINAAGLIVEAASAISVNIRNVASDQSNDDYIKGNSSLFSFGDAAIGNKFRVGYYRDGEIYTSSYPNYATRQHKPVYSVMAIENSTVVSINGVATTTLNAGQSYLFTAAMGSLVETSGPAVMNTSAQFDAPTYTTECYDGASNPVPPITALGNEYVVVRGAGNNIAEQTTVIASEANTSITVYNFNTAGILQSTNTYNLIAAGSFVTFPNGIAGAGNNNHQDGQIYSSSRIVSNKNIVAYSGTAQDCEVDVATLAPISSCGGSKRVETVKFRDLNESRDLPYFSYIILQDPTAIVWLSTDNGYTNKNIETISGVGVRRQMGSTGQYIIDFDNTEIGNPNVITLSSTSRLTVNMVQQGGGFSMSNFLSPFPEKALKPTFTQTDCASALLTADPSSIAPFQWYLDGVAIPGAVNNTYVAPVSGTYTVTSKLDCGMSAQSLPITVALCNVDLIGGKTVSDPSPGLGTTVTFTVTIKNSNVASGTVTGTGNAIGVSATDLLPAGYTYVSSTASTGTSYNPSTGLWSIGAMSAGETKTLTINAKVVSSSVTDAYKNTVTVTGPQNDPILSNNTASATVTPANISLYSGNDAQVICKGSAITNVVYQLTGNPVSAVVTNLPAGTNGNYDAATKRITITGTPTVPVTGSQTYTYTVTANYGVSSITTNGKITVVGTLGTPVFARGATSTRCQGSGVESYVAAAANSNSISYSISPSGAGVINSATGEVTWSANYSGTATITASATNTCGTQTANHTVTVTSTGIITGSATQCSGSNGTLTLTGAPTTVVRWESSTDNGISWTPISNTTTTLNYTNIQATTIYHAIVSGNGCTNAISGAATVTVTPRPVITNQTYYICKTGSFSFSPVYAPNGTTYTWSAPILSSSNLTGGTAGTGQSSVNQTLTNSGTTLQTATYTVTPTYSGCAGNTFTITVYVVPTLTASATGTTICSSSAFNVTPISNVNGTTYAWTAALTNGTATGFSNQSTDAAGPISQTLLNTSGADATVRYTVTPFYNGCSGATFTFDVIVKTATPAPTAGNQTFCEIANATVANLVTTSGTNIKWYSTSTGGTALAPTTALTNGTYYASQTANNCESAGRAQITVSITATPAPTAGNQTFCEIANATVANLVTTSGTNIKWYSTSTGGTALAPTTALTNGTYYASQTANNCESASRAQITVSITATPAPTAGNQTFCEIANATVANLVTTSGTNIKWYSTSTGGTALAPTTALTNGTYYASQTANNCESAGRAQITVSITATPAPTAGNQTFCEIANATVANLVTTSGTNIKWYSTSTGGTALAPTTALTNGTYYASQTANNCESAGRAQITVSITAAPAPTAGNQTFCEIANATVANLVTTSGTNIKWYSTSTGGTALAPTTALTNGTYYASQTTNNCESAGRTAITVTIYSTPKGFNDTKTLDCTGNFNYNLQTENISNTAKGGNAVPASFTWTVNSNSNVTGAASGMGNAINQTLINNSNAAQTITYTVIPRATGAGTCAGNPFTIIVNVPVCSSISITKLADVATVNQLGNTINYTVTVANTGNASQTNVVVNDPLLGGTLSNPVKIGNTDNILEKGETWTYSGSYTVAQVDLNNNGKPVNNSGKITNTASVQTTELPIAKTATADVNIILSPAITLVKTSALNLNGNTINYVFTVKNTGNVTLNNLVVSDSKITGAITLGATTLAPGTSTTATATYTISAAEKALGSVSNTAIVTGKNPLNGNVTDVSGTTATNDMPTVTPIGVYAVDDTGTLNAVIGGIAVGNVLVNDKVNGNQATLSNVTITQISSSNPNVSINPATGEVKVLPYTPVGDYTLVYQIEDKANPGNVKQANVTVHLISGALLAKDDAGTANSVTGRTALTNVLANDNYNGTTTAPTLNDVTITNGTNDSNGKVTLDPATGEVKVAANTPAGIYTLTYTITDKLDASKTSTATVKVTVSSGAILAKDDAGSANSVTGGTAVANVLANDTYNGTTTAPTLNDVTITNGSNDSNGKVTLDPATGEVKVAANTPAGVYTLTYTITDKLDASKTSTATVKVTVASGAILAKDDAGTANSVTGGTALTNVLTNDAYNGTTTAPTLNDVTITNGTNDSNGKVTLDPTTGSVSVAANTPAGVYTLTYTITDKLDASKTSTATIKVTVASGAILAKDDAGSANSVTGGTALTNVLANDTYNGTTAAATLNDVTITNGTNDSNGKVTLDPATGEVKVAANTPAGVYTLTYTITDKLDASKTSTATVKVTVSSGAILAKDDTGSANSVTGGTAVANVLTNDAYNGTTTAPTLNDVTITNGTNDSNGKVTLDPTTGSVSVAANTPAGIYTLTYTITDKLDASKTSTATVKVTVASGAILAKDDAGSANSVTGGTAVANVLTNDAYNGTTTAPTLNDVTITNGTNDSNGKVTLDPTTGSVSVAANTPAGVYTLTYTITDKLDASKTSTATVKVTVASGAILAKDDAGTANSVTGGTAVASVLTNDAYNGTTTAPTLNDVTITNGTNDSNGKVTLDPTTGSVSVAANTPAGVYTLTYTITDKLDASKTSTATVKVTVASGALLAKDDAGSANSVTGGTAVANVLTNDAYNGTTTAPTLNDVTITNGTNDSNGKVTLDPTTGSVSVAANTPAGIYTLTYTITDKLDASKTSTATVKVTVASGAILAKDDSGSANSVTGGTALTNVLANDTYNGTTTAPTLNDVTITNGTNDSNGKVTLDPTTGSVSVAANTPAGIYTLTYTITDKLDASKTSTATVKVTVASGVILAKDDAGSANSVTGGTAITNVLANDTYNGTTAAATLNDVTITNGTNDSNGKVTLDPTTGSVSVAANTSAGIYTLTYTITDKLDASKTSTATVKVTVASGVILAKDDAGSANSVTGGTAVANVLTNDAYNGTTTAPTLNDVTITNGTNDSNGKVTLDPTTGSVSVAANTPAGIYILTYTITDKLDASKTSTATVKVTVASGAILAKDDSGSANSVTGGTALTNVLANDTYNGTTAAATLNDVTITNGTNDSNGKVTLDPATGEVKVAANTPAGIYTLTYTITDKLDASKTSTATVKVTVASGAILAKDDAGTANSVTGGTAVANVLTNDAYNGTTTAPTLNDVTITNGTNDSNGKVTLDPATGEVKVAANTPAGVYTLTYTITDKLDASKTSTATVKVTVASGAILAKDDAGTANSVTGGTAVANVLTNDAYNGTTTAPTLNDVTITNGTNDSNGKVTLDPTTGSVSVAATTPAGIYTLTYTITDKLDASKTSTATVKVTVASGALLAKDDAGSANSVTGGTAVANVLTNDAYNGTTTAPTLNDVTITNGTNDSNGKVTLDPATGEVKVPTNTPAGVYTLTYTITDKLDASKTSTATVKVTVASGAILAKDDAGSANSVTGGIAVANVLTNDAYNGTTTAPTLNDVTINNGTNDSNGKVTLDPTTGSVSVAANTPAGIYTLTYTITDKLDASKTSTATVKVTVASGAILAKDDAGTANSVTGGTAVANVLTNDAYNGTTTVPTLNDVTITNGTNDSNGKVTLDPTTGSVSVAANTPAGIYTLTYTITDKLDASKTSTATVKVTVASGAILAKDDAGTANSVTGGTAVANVLTNDAYNGTTTAPTLNDVTITNGTNDSNGKVTLDPTTGSVSVAANIPAGIYTLTYTITDKLDASKTSTATVKVTVASGAILAKDDAGSANSVTGGTAVANVLANDTYNGTTAAATLSDVTITNGTNDSNGNVTLDPATGEVKVAANTPAGVYTLTYTITDKLDASKTSTATVKVTVASGAILAKDDAGTANSVTGGTAVANVLTNDAYNGTTTAPTLNDVTITNGTNDSNGKVTLDPATGEVKVPTNTPAGVYTLTYTITDKLDASKTSTATVKVTVASGAILAKDDAGSANSVTGGIAVANVLTNDAYNGTTTAPTLNDVTINNGTNDSNGKVTLDPTTGSVSVAANTPAGIYTLTYTITDKLDASKTSTATVKVTVASGAILAKDDAGTANSVTGGTAVANVLTNDAYNGTTTVPTLNDVTITNGTNDSNGKVTLDPTTGSVSVAANTPAGIYTLTYTITDKLDASKTSTATVKVTVASGAILAKDDAGTANSVTGGTAVANVLTNDAYNGTTTAPTLNDVTITNGTNDSNGKVTLDPTTGSVSVAANIPAGIYTLTYTITDKLDASKTSTATVKVTVASGAILAKDDAGSANSVTGGTAVANVLANDTYNGTTAAATLSDVTITNGTNDSNGNVTLDPATGEVKVAANTPAGVYTLTYTITDKLDASKTSTATVKVTVASGAILAKDDAGTANSVTGGTAVANVLTNDAYNGTTTAPTLNDVTITNGTNDSNGKVTLDPATGEVKVAANTPAGIYTLTYTITDKLDASKTSTASIKVTIATGILLANDDAGTVNGLIGGVAVNNILSNDGYNGTSTAPTLNDVKLSQVSTSNPNVSLDVTTGKVNVAPNTPAGTYTLVYQIEDKLNPGQTKTATVTITVGAPVLAATNDSGNANGFTGGTAVTNVLDNDTYNGTPVTLNEVKLSQVSTSNPDVTLDVTTGKVNVAPNTPAGTYTLVYQIEDKLNPGQTKTATVTITVGAPVLAATNDSGNANGFTGGTAVTNVLDNDTYNGTPVTLNEVKLSQVSTSNPNVSLDVTTGRVNVAPNTPAGTYTLVYQIEDKLNPGQTKTATVTITVGAPVLAATNDSGNANGFTGGTAVTNVLDNDTYNGTPVTLNEVKLSQVSTSNPNVTLDVTTGKVNVAPNTSAGTYTLVYQIEDKLNPGQTKTATVTITVGVPVLAATNDSGNANGFTGGTAVTNVLDNDTYNGTPVTLNEVKLSQVSTTDPNVTLDLTTGKVNVAPNTPAGTYTLVYQIEDKLNPGQTKTATVTITVGAPILAATNDSGNVNGFTGGTAVTNVLDNDTYNGTPVTLNEVKLSQVSTSNPNVSLDVTTGKVNVAPNTPAGTYTLVYQIEDKLNPGQTKTATVTITVGAPILAATNDSGNANGFTGGTAVTNVLDNDTYNGTPVTLNEVKLSQVSTTDPNVTLDVTTGKVNVAPNTPAGTYTLVYQIEDKLNPGQTKTATVTITVGAPVLAATNDSGNANGFTGGTAVTNVLDNDTYNGNPVTLNEVKLSQVSTSNPNVTLDVTTGKVNVAPNTPAGTYTLVYQIEDKLNPGQTKTATVTITVGTNTILAKDDTGTANGFTGGVAVENILINDQYNDISTATIATVIINQISTSNPKINIDAATGKVNVAAGTLPGVYTLTYQITDKLNVTKTSTAVVTVNIPNWITDLLVSKTANVTGVETNGDISYTITIKNNGPATVLSGESIGLIENLPAGLENISYNAIGGTYSSTGKNFTLAADLLAGQQVSLMINARVAATFTGASLVNSVSLSPTATSTDPDQANNQSTVTTSLLKGKIALIKTGILSADGNNITYSFKITNVGDVALSGIVLTDAKLGLNKTFPNVLAVGANFTYSQVYILSQSDKDAGIVTNTAAVSAKTPVGNAITDVSGTDYSNDNPTETPISGSPKFTFTKIASAAGTKIGESINYTFTVTNTGSVTLSNLTVTDAAVDAGSINPANISTLAPGASVTVTAKHTLTQDDINLGSFTNQALIKLTDNKGIVVNQLSDDPSTPAPNDATVTQLIPTPGFTLTKSAANSATKAGDVINYNIAFKNTGNVTLTNIVLVDANADTGSLIPSNIASILPGATVNITAKHTVKQSDVNAGGFSNQVNASAKDPKGNTIAKVSDDPSTPATDDATFSPIVPNPSLKFTKVFANAAGIVKVIEYNIQVTNTGNVTLTDIVVTDEGADAGSIKPAMISKLEPSETALILARHTLTQPEIDNGRFVNQANLVARYSGANKLSKLSDDPRTLAPDDPTIFLIKEAPGLALVKTGVLSADGNSVTYTFTAKNTGNVTLNNFSLLDPKISSALTFSPASIAPDETAVATAVYTITQAEKNAGSVRNTATLTAKTPGGTPISDISGTDEDNDYPTILELPKIVSSKTVADANNDGKAEANEVLTYTITVKNNGNVARTGVKITDPIPANTTYLVGSADNGAALVGSILNWNNLSIPANGQVQVSFKVTVNAVIPSGVLGVNNTATVTDPANALTPLNPSVSIPTDGMLEGSKSVTDNKGNKDGKAQANEILTYSLQVKNTGGSALNGVTITDELPAGLTYVPNSVSGYGTVTGNTLKWKINMQANSSTVLTFDAKVAPDVNSYNTIKNVVVMTSAAGTTIRPEVLMDVDQSADLVITKELLTKSDIKTGDDVTYKITVTNKGPNRATGVTVTDKLSTIIDAPKEITVTVGTTSYTTTSRDLVWLVGSLDLNQSATLTFKARTLASGELNNSASVKADQPDPISNNNLVKADAAIITGSDLLIPNLFTPNGDGINDTFEINGLAEFAENDLTIVNRWGNEVFRAKGYQNNWTGEGLNEGTYYYLLRARKGGSSEWKVFKGYITLIRAFKN</sequence>
<feature type="domain" description="DUF7507" evidence="5">
    <location>
        <begin position="1619"/>
        <end position="1721"/>
    </location>
</feature>
<dbReference type="InterPro" id="IPR051172">
    <property type="entry name" value="Chlamydia_OmcB"/>
</dbReference>
<dbReference type="Pfam" id="PF19406">
    <property type="entry name" value="PKD_5"/>
    <property type="match status" value="3"/>
</dbReference>
<evidence type="ECO:0000313" key="6">
    <source>
        <dbReference type="EMBL" id="XBO49166.1"/>
    </source>
</evidence>
<organism evidence="6">
    <name type="scientific">Pedobacter sp. KACC 23697</name>
    <dbReference type="NCBI Taxonomy" id="3149230"/>
    <lineage>
        <taxon>Bacteria</taxon>
        <taxon>Pseudomonadati</taxon>
        <taxon>Bacteroidota</taxon>
        <taxon>Sphingobacteriia</taxon>
        <taxon>Sphingobacteriales</taxon>
        <taxon>Sphingobacteriaceae</taxon>
        <taxon>Pedobacter</taxon>
    </lineage>
</organism>
<accession>A0AAU7K9F3</accession>
<feature type="domain" description="PKD-like" evidence="4">
    <location>
        <begin position="1050"/>
        <end position="1132"/>
    </location>
</feature>
<dbReference type="RefSeq" id="WP_406826495.1">
    <property type="nucleotide sequence ID" value="NZ_CP157485.1"/>
</dbReference>
<dbReference type="InterPro" id="IPR026341">
    <property type="entry name" value="T9SS_type_B"/>
</dbReference>
<feature type="domain" description="DUF11" evidence="2">
    <location>
        <begin position="5359"/>
        <end position="5480"/>
    </location>
</feature>
<evidence type="ECO:0000256" key="1">
    <source>
        <dbReference type="SAM" id="MobiDB-lite"/>
    </source>
</evidence>
<feature type="domain" description="DUF11" evidence="2">
    <location>
        <begin position="6211"/>
        <end position="6304"/>
    </location>
</feature>
<feature type="domain" description="DUF7507" evidence="5">
    <location>
        <begin position="5839"/>
        <end position="5930"/>
    </location>
</feature>
<feature type="domain" description="DUF7507" evidence="5">
    <location>
        <begin position="5957"/>
        <end position="6052"/>
    </location>
</feature>
<feature type="domain" description="DUF11" evidence="2">
    <location>
        <begin position="6322"/>
        <end position="6439"/>
    </location>
</feature>
<feature type="region of interest" description="Disordered" evidence="1">
    <location>
        <begin position="6039"/>
        <end position="6059"/>
    </location>
</feature>
<dbReference type="SMART" id="SM00710">
    <property type="entry name" value="PbH1"/>
    <property type="match status" value="31"/>
</dbReference>